<evidence type="ECO:0000256" key="1">
    <source>
        <dbReference type="ARBA" id="ARBA00009924"/>
    </source>
</evidence>
<name>A0A6L6YK94_9BURK</name>
<keyword evidence="8" id="KW-1185">Reference proteome</keyword>
<evidence type="ECO:0000256" key="2">
    <source>
        <dbReference type="ARBA" id="ARBA00022679"/>
    </source>
</evidence>
<proteinExistence type="inferred from homology"/>
<dbReference type="SUPFAM" id="SSF52540">
    <property type="entry name" value="P-loop containing nucleoside triphosphate hydrolases"/>
    <property type="match status" value="1"/>
</dbReference>
<dbReference type="Pfam" id="PF03976">
    <property type="entry name" value="PPK2"/>
    <property type="match status" value="1"/>
</dbReference>
<dbReference type="InterPro" id="IPR022488">
    <property type="entry name" value="PPK2-related"/>
</dbReference>
<dbReference type="GO" id="GO:0008976">
    <property type="term" value="F:polyphosphate kinase activity"/>
    <property type="evidence" value="ECO:0007669"/>
    <property type="project" value="UniProtKB-UniRule"/>
</dbReference>
<dbReference type="Proteomes" id="UP000472580">
    <property type="component" value="Unassembled WGS sequence"/>
</dbReference>
<evidence type="ECO:0000256" key="5">
    <source>
        <dbReference type="SAM" id="MobiDB-lite"/>
    </source>
</evidence>
<keyword evidence="3 4" id="KW-0418">Kinase</keyword>
<evidence type="ECO:0000256" key="4">
    <source>
        <dbReference type="RuleBase" id="RU369062"/>
    </source>
</evidence>
<dbReference type="AlphaFoldDB" id="A0A6L6YK94"/>
<feature type="domain" description="Polyphosphate kinase-2-related" evidence="6">
    <location>
        <begin position="121"/>
        <end position="342"/>
    </location>
</feature>
<protein>
    <recommendedName>
        <fullName evidence="4">ADP/GDP-polyphosphate phosphotransferase</fullName>
        <ecNumber evidence="4">2.7.4.-</ecNumber>
    </recommendedName>
    <alternativeName>
        <fullName evidence="4">Polyphosphate kinase PPK2</fullName>
    </alternativeName>
</protein>
<dbReference type="NCBIfam" id="TIGR03707">
    <property type="entry name" value="PPK2_P_aer"/>
    <property type="match status" value="1"/>
</dbReference>
<accession>A0A6L6YK94</accession>
<dbReference type="PANTHER" id="PTHR34383">
    <property type="entry name" value="POLYPHOSPHATE:AMP PHOSPHOTRANSFERASE-RELATED"/>
    <property type="match status" value="1"/>
</dbReference>
<gene>
    <name evidence="7" type="primary">ppk2</name>
    <name evidence="7" type="ORF">E5987_07725</name>
</gene>
<dbReference type="InterPro" id="IPR022486">
    <property type="entry name" value="PPK2_PA0141"/>
</dbReference>
<dbReference type="PANTHER" id="PTHR34383:SF1">
    <property type="entry name" value="ADP-POLYPHOSPHATE PHOSPHOTRANSFERASE"/>
    <property type="match status" value="1"/>
</dbReference>
<dbReference type="GO" id="GO:0006793">
    <property type="term" value="P:phosphorus metabolic process"/>
    <property type="evidence" value="ECO:0007669"/>
    <property type="project" value="InterPro"/>
</dbReference>
<dbReference type="EC" id="2.7.4.-" evidence="4"/>
<evidence type="ECO:0000256" key="3">
    <source>
        <dbReference type="ARBA" id="ARBA00022777"/>
    </source>
</evidence>
<evidence type="ECO:0000313" key="8">
    <source>
        <dbReference type="Proteomes" id="UP000472580"/>
    </source>
</evidence>
<comment type="similarity">
    <text evidence="1 4">Belongs to the polyphosphate kinase 2 (PPK2) family. Class I subfamily.</text>
</comment>
<organism evidence="7 8">
    <name type="scientific">Parasutterella muris</name>
    <dbReference type="NCBI Taxonomy" id="2565572"/>
    <lineage>
        <taxon>Bacteria</taxon>
        <taxon>Pseudomonadati</taxon>
        <taxon>Pseudomonadota</taxon>
        <taxon>Betaproteobacteria</taxon>
        <taxon>Burkholderiales</taxon>
        <taxon>Sutterellaceae</taxon>
        <taxon>Parasutterella</taxon>
    </lineage>
</organism>
<dbReference type="InterPro" id="IPR027417">
    <property type="entry name" value="P-loop_NTPase"/>
</dbReference>
<evidence type="ECO:0000259" key="6">
    <source>
        <dbReference type="Pfam" id="PF03976"/>
    </source>
</evidence>
<sequence length="369" mass="43051">MFRSAPKTKDAPTQESVGGESPQVLEKADVSLEDSRFDFGGYEDPYQYLKQYLRTTQTNDAYKLSNDLLEQLTQEGKERLLTALIQHEAKRFDKKISSVKEMDALKPDLKPGEYPYLNGYNRDLYNKQIRQLQIELIKLQNWVQKKGKKIVLIFEGRDAAGKGGTIQRFIEHLNPRFARVAALPKPTETESGQWYFQRYVAHLPTNGEMVFFDRSWYNRAVVEPVMGFCTQDQYETFIKEVPSFEKNILSSGIILFKFWLDVSRKEQKRRFKQRRKDPLKQWKLSPVDLASLSKWDDYTKAIHKMFFETDTQDAPWTVIESDDKMRARINAIRLVLSNIDYTGRDLSVIGEVDPRIVYRTNSITGSIEK</sequence>
<dbReference type="Gene3D" id="3.40.50.300">
    <property type="entry name" value="P-loop containing nucleotide triphosphate hydrolases"/>
    <property type="match status" value="1"/>
</dbReference>
<reference evidence="7 8" key="1">
    <citation type="submission" date="2019-12" db="EMBL/GenBank/DDBJ databases">
        <title>Microbes associate with the intestines of laboratory mice.</title>
        <authorList>
            <person name="Navarre W."/>
            <person name="Wong E."/>
        </authorList>
    </citation>
    <scope>NUCLEOTIDE SEQUENCE [LARGE SCALE GENOMIC DNA]</scope>
    <source>
        <strain evidence="7 8">NM82_D38</strain>
    </source>
</reference>
<comment type="caution">
    <text evidence="7">The sequence shown here is derived from an EMBL/GenBank/DDBJ whole genome shotgun (WGS) entry which is preliminary data.</text>
</comment>
<comment type="function">
    <text evidence="4">Uses inorganic polyphosphate (polyP) as a donor to convert GDP to GTP or ADP to ATP.</text>
</comment>
<comment type="subunit">
    <text evidence="4">Homotetramer.</text>
</comment>
<feature type="region of interest" description="Disordered" evidence="5">
    <location>
        <begin position="1"/>
        <end position="27"/>
    </location>
</feature>
<dbReference type="EMBL" id="WSRP01000021">
    <property type="protein sequence ID" value="MVX57098.1"/>
    <property type="molecule type" value="Genomic_DNA"/>
</dbReference>
<keyword evidence="2 4" id="KW-0808">Transferase</keyword>
<dbReference type="OrthoDB" id="9775224at2"/>
<evidence type="ECO:0000313" key="7">
    <source>
        <dbReference type="EMBL" id="MVX57098.1"/>
    </source>
</evidence>